<dbReference type="Proteomes" id="UP001163096">
    <property type="component" value="Chromosome"/>
</dbReference>
<reference evidence="3" key="1">
    <citation type="submission" date="2022-11" db="EMBL/GenBank/DDBJ databases">
        <title>Complete genome sequence of Methanogenium organophilum DSM 3596.</title>
        <authorList>
            <person name="Chen S.-C."/>
            <person name="Lai S.-J."/>
            <person name="You Y.-T."/>
        </authorList>
    </citation>
    <scope>NUCLEOTIDE SEQUENCE</scope>
    <source>
        <strain evidence="3">DSM 3596</strain>
    </source>
</reference>
<name>A0A9X9S4H2_METOG</name>
<keyword evidence="4" id="KW-1185">Reference proteome</keyword>
<dbReference type="InterPro" id="IPR051231">
    <property type="entry name" value="SOSS-B"/>
</dbReference>
<proteinExistence type="predicted"/>
<protein>
    <recommendedName>
        <fullName evidence="2">Cyclic nucleotide-binding domain-containing protein</fullName>
    </recommendedName>
</protein>
<dbReference type="PANTHER" id="PTHR13356:SF0">
    <property type="entry name" value="SOSS COMPLEX SUBUNIT B HOMOLOG"/>
    <property type="match status" value="1"/>
</dbReference>
<dbReference type="PANTHER" id="PTHR13356">
    <property type="entry name" value="OB FOLD NUCLEIC ACID BINDING PROTEIN-RELATED"/>
    <property type="match status" value="1"/>
</dbReference>
<accession>A0A9X9S4H2</accession>
<dbReference type="Gene3D" id="2.40.50.140">
    <property type="entry name" value="Nucleic acid-binding proteins"/>
    <property type="match status" value="3"/>
</dbReference>
<dbReference type="AlphaFoldDB" id="A0A9X9S4H2"/>
<organism evidence="3 4">
    <name type="scientific">Methanogenium organophilum</name>
    <dbReference type="NCBI Taxonomy" id="2199"/>
    <lineage>
        <taxon>Archaea</taxon>
        <taxon>Methanobacteriati</taxon>
        <taxon>Methanobacteriota</taxon>
        <taxon>Stenosarchaea group</taxon>
        <taxon>Methanomicrobia</taxon>
        <taxon>Methanomicrobiales</taxon>
        <taxon>Methanomicrobiaceae</taxon>
        <taxon>Methanogenium</taxon>
    </lineage>
</organism>
<dbReference type="GO" id="GO:0010212">
    <property type="term" value="P:response to ionizing radiation"/>
    <property type="evidence" value="ECO:0007669"/>
    <property type="project" value="TreeGrafter"/>
</dbReference>
<dbReference type="GO" id="GO:0003677">
    <property type="term" value="F:DNA binding"/>
    <property type="evidence" value="ECO:0007669"/>
    <property type="project" value="UniProtKB-KW"/>
</dbReference>
<evidence type="ECO:0000259" key="2">
    <source>
        <dbReference type="PROSITE" id="PS50042"/>
    </source>
</evidence>
<dbReference type="PROSITE" id="PS50042">
    <property type="entry name" value="CNMP_BINDING_3"/>
    <property type="match status" value="1"/>
</dbReference>
<dbReference type="GO" id="GO:0000724">
    <property type="term" value="P:double-strand break repair via homologous recombination"/>
    <property type="evidence" value="ECO:0007669"/>
    <property type="project" value="TreeGrafter"/>
</dbReference>
<dbReference type="RefSeq" id="WP_268186546.1">
    <property type="nucleotide sequence ID" value="NZ_CP113361.1"/>
</dbReference>
<evidence type="ECO:0000313" key="4">
    <source>
        <dbReference type="Proteomes" id="UP001163096"/>
    </source>
</evidence>
<dbReference type="InterPro" id="IPR012340">
    <property type="entry name" value="NA-bd_OB-fold"/>
</dbReference>
<dbReference type="GeneID" id="76833460"/>
<sequence length="425" mass="46837">MRAYYSLVDDLFPFETFQALVEEVCEDSGNVFDERTSAMIVLRRAGRKHQKIGRLPENSTFVHFFAKVLHKGDARLFTRDDGSPGAVRRVEVGDDSGEVSLLFWDERVSVVDEIDIGEVIEVVGKRESGRDVRVIDLQKTVCDIPTRNDSEGFSGNSPNGDTLEGTIVTIGETSTFTRRDGSEGKRVDVAIADDTGIAVLVFWNPDLLEGFAPGQGISISGLRRNTRSAGREYTAGFHASVETSDVRYSPLFSPVSDLQPDTVVSVSGTIHAIKSVREFTTRKGTQSWVRNAELRNDSGTIHLVLWGDNARNSPPEGEHISLYNASCKYDRNGRVEIHASWGCLLVCDSEPVSEIVRISGMVIQTSKGRCIDDGHECLCIDAELPPGMEYVVEGVQTGDRLSVSTYSVLTRSRDLVEERIRSIVG</sequence>
<evidence type="ECO:0000313" key="3">
    <source>
        <dbReference type="EMBL" id="WAI01320.1"/>
    </source>
</evidence>
<dbReference type="SUPFAM" id="SSF50249">
    <property type="entry name" value="Nucleic acid-binding proteins"/>
    <property type="match status" value="3"/>
</dbReference>
<dbReference type="KEGG" id="mou:OU421_00120"/>
<feature type="domain" description="Cyclic nucleotide-binding" evidence="2">
    <location>
        <begin position="68"/>
        <end position="111"/>
    </location>
</feature>
<keyword evidence="1" id="KW-0238">DNA-binding</keyword>
<dbReference type="EMBL" id="CP113361">
    <property type="protein sequence ID" value="WAI01320.1"/>
    <property type="molecule type" value="Genomic_DNA"/>
</dbReference>
<dbReference type="InterPro" id="IPR000595">
    <property type="entry name" value="cNMP-bd_dom"/>
</dbReference>
<evidence type="ECO:0000256" key="1">
    <source>
        <dbReference type="ARBA" id="ARBA00023125"/>
    </source>
</evidence>
<gene>
    <name evidence="3" type="ORF">OU421_00120</name>
</gene>